<keyword evidence="1" id="KW-0812">Transmembrane</keyword>
<protein>
    <submittedName>
        <fullName evidence="2">Uncharacterized protein</fullName>
    </submittedName>
</protein>
<keyword evidence="1" id="KW-1133">Transmembrane helix</keyword>
<feature type="transmembrane region" description="Helical" evidence="1">
    <location>
        <begin position="105"/>
        <end position="125"/>
    </location>
</feature>
<name>A0A250IPF6_9BACT</name>
<feature type="transmembrane region" description="Helical" evidence="1">
    <location>
        <begin position="164"/>
        <end position="182"/>
    </location>
</feature>
<reference evidence="2 3" key="1">
    <citation type="submission" date="2017-06" db="EMBL/GenBank/DDBJ databases">
        <authorList>
            <person name="Kim H.J."/>
            <person name="Triplett B.A."/>
        </authorList>
    </citation>
    <scope>NUCLEOTIDE SEQUENCE [LARGE SCALE GENOMIC DNA]</scope>
    <source>
        <strain evidence="2 3">DSM 14713</strain>
    </source>
</reference>
<accession>A0A250IPF6</accession>
<dbReference type="EMBL" id="CP022163">
    <property type="protein sequence ID" value="ATB33061.1"/>
    <property type="molecule type" value="Genomic_DNA"/>
</dbReference>
<feature type="transmembrane region" description="Helical" evidence="1">
    <location>
        <begin position="137"/>
        <end position="158"/>
    </location>
</feature>
<dbReference type="AlphaFoldDB" id="A0A250IPF6"/>
<dbReference type="RefSeq" id="WP_179956335.1">
    <property type="nucleotide sequence ID" value="NZ_CP022163.1"/>
</dbReference>
<feature type="transmembrane region" description="Helical" evidence="1">
    <location>
        <begin position="214"/>
        <end position="234"/>
    </location>
</feature>
<evidence type="ECO:0000313" key="2">
    <source>
        <dbReference type="EMBL" id="ATB33061.1"/>
    </source>
</evidence>
<dbReference type="Proteomes" id="UP000217289">
    <property type="component" value="Chromosome"/>
</dbReference>
<proteinExistence type="predicted"/>
<organism evidence="2 3">
    <name type="scientific">Melittangium boletus DSM 14713</name>
    <dbReference type="NCBI Taxonomy" id="1294270"/>
    <lineage>
        <taxon>Bacteria</taxon>
        <taxon>Pseudomonadati</taxon>
        <taxon>Myxococcota</taxon>
        <taxon>Myxococcia</taxon>
        <taxon>Myxococcales</taxon>
        <taxon>Cystobacterineae</taxon>
        <taxon>Archangiaceae</taxon>
        <taxon>Melittangium</taxon>
    </lineage>
</organism>
<feature type="transmembrane region" description="Helical" evidence="1">
    <location>
        <begin position="189"/>
        <end position="208"/>
    </location>
</feature>
<evidence type="ECO:0000256" key="1">
    <source>
        <dbReference type="SAM" id="Phobius"/>
    </source>
</evidence>
<dbReference type="KEGG" id="mbd:MEBOL_006550"/>
<evidence type="ECO:0000313" key="3">
    <source>
        <dbReference type="Proteomes" id="UP000217289"/>
    </source>
</evidence>
<sequence length="408" mass="43169">MDAAWTICPHCGLKHRPRAQSLCPRCGRTSAAPRAPVAAPTPPPRAAPVRAAAVAASAHAAAPAPAGEFVPTVEYIPDLGTAPLPERMRAVEPQVAASPQPASTLGLGGAILLINAALHLFEFLFLPSLSSDGPLRAVQLAGTLVGVGVDALLGIGFLQGKTHLRTLALVRLVVGMFLFGGISLYQAQFLFTLVVFAFSCGVLVLVWGKPSSTLAGVGLTAVMLSGAVEVVGFLKLSANQSLDERARIALRPDLEGRPLTQEDTLAGNRHPYSLPIPSDGWYRHKAGSPGALDAPTDLWLSHPELNGHLLVAIRDNPEEIADVREAKEVALHDLRTRFPDFQETEPSEPGPADITHFTGTATRNGKPFLFEVSLHPTGKALLRVTAAAPPEVFDTLHLGLATTRVRAR</sequence>
<gene>
    <name evidence="2" type="ORF">MEBOL_006550</name>
</gene>
<keyword evidence="3" id="KW-1185">Reference proteome</keyword>
<keyword evidence="1" id="KW-0472">Membrane</keyword>